<proteinExistence type="predicted"/>
<dbReference type="WBParaSite" id="Hba_14347">
    <property type="protein sequence ID" value="Hba_14347"/>
    <property type="gene ID" value="Hba_14347"/>
</dbReference>
<reference evidence="2" key="1">
    <citation type="submission" date="2016-11" db="UniProtKB">
        <authorList>
            <consortium name="WormBaseParasite"/>
        </authorList>
    </citation>
    <scope>IDENTIFICATION</scope>
</reference>
<dbReference type="AlphaFoldDB" id="A0A1I7X9K2"/>
<organism evidence="1 2">
    <name type="scientific">Heterorhabditis bacteriophora</name>
    <name type="common">Entomopathogenic nematode worm</name>
    <dbReference type="NCBI Taxonomy" id="37862"/>
    <lineage>
        <taxon>Eukaryota</taxon>
        <taxon>Metazoa</taxon>
        <taxon>Ecdysozoa</taxon>
        <taxon>Nematoda</taxon>
        <taxon>Chromadorea</taxon>
        <taxon>Rhabditida</taxon>
        <taxon>Rhabditina</taxon>
        <taxon>Rhabditomorpha</taxon>
        <taxon>Strongyloidea</taxon>
        <taxon>Heterorhabditidae</taxon>
        <taxon>Heterorhabditis</taxon>
    </lineage>
</organism>
<dbReference type="Proteomes" id="UP000095283">
    <property type="component" value="Unplaced"/>
</dbReference>
<name>A0A1I7X9K2_HETBA</name>
<accession>A0A1I7X9K2</accession>
<sequence>MFYVFILLLIKESMLIEKSRENLQFIQLMFPRNHESIQQLEVKVTIYSS</sequence>
<protein>
    <submittedName>
        <fullName evidence="2">Uncharacterized protein</fullName>
    </submittedName>
</protein>
<evidence type="ECO:0000313" key="2">
    <source>
        <dbReference type="WBParaSite" id="Hba_14347"/>
    </source>
</evidence>
<evidence type="ECO:0000313" key="1">
    <source>
        <dbReference type="Proteomes" id="UP000095283"/>
    </source>
</evidence>
<keyword evidence="1" id="KW-1185">Reference proteome</keyword>